<dbReference type="PROSITE" id="PS51419">
    <property type="entry name" value="RAB"/>
    <property type="match status" value="1"/>
</dbReference>
<evidence type="ECO:0000256" key="2">
    <source>
        <dbReference type="ARBA" id="ARBA00022448"/>
    </source>
</evidence>
<dbReference type="Gene3D" id="3.40.50.300">
    <property type="entry name" value="P-loop containing nucleotide triphosphate hydrolases"/>
    <property type="match status" value="1"/>
</dbReference>
<keyword evidence="4" id="KW-0653">Protein transport</keyword>
<dbReference type="PROSITE" id="PS51421">
    <property type="entry name" value="RAS"/>
    <property type="match status" value="1"/>
</dbReference>
<evidence type="ECO:0000256" key="8">
    <source>
        <dbReference type="ARBA" id="ARBA00067801"/>
    </source>
</evidence>
<dbReference type="PANTHER" id="PTHR47981">
    <property type="entry name" value="RAB FAMILY"/>
    <property type="match status" value="1"/>
</dbReference>
<evidence type="ECO:0000256" key="6">
    <source>
        <dbReference type="ARBA" id="ARBA00023288"/>
    </source>
</evidence>
<dbReference type="GO" id="GO:0030139">
    <property type="term" value="C:endocytic vesicle"/>
    <property type="evidence" value="ECO:0007669"/>
    <property type="project" value="UniProtKB-ARBA"/>
</dbReference>
<reference evidence="10" key="1">
    <citation type="journal article" date="2020" name="Fungal Divers.">
        <title>Resolving the Mortierellaceae phylogeny through synthesis of multi-gene phylogenetics and phylogenomics.</title>
        <authorList>
            <person name="Vandepol N."/>
            <person name="Liber J."/>
            <person name="Desiro A."/>
            <person name="Na H."/>
            <person name="Kennedy M."/>
            <person name="Barry K."/>
            <person name="Grigoriev I.V."/>
            <person name="Miller A.N."/>
            <person name="O'Donnell K."/>
            <person name="Stajich J.E."/>
            <person name="Bonito G."/>
        </authorList>
    </citation>
    <scope>NUCLEOTIDE SEQUENCE</scope>
    <source>
        <strain evidence="10">BC1065</strain>
    </source>
</reference>
<evidence type="ECO:0000313" key="11">
    <source>
        <dbReference type="Proteomes" id="UP000807716"/>
    </source>
</evidence>
<dbReference type="OrthoDB" id="9989112at2759"/>
<dbReference type="PANTHER" id="PTHR47981:SF20">
    <property type="entry name" value="RAS-RELATED PROTEIN RAB-7A"/>
    <property type="match status" value="1"/>
</dbReference>
<evidence type="ECO:0000256" key="1">
    <source>
        <dbReference type="ARBA" id="ARBA00006270"/>
    </source>
</evidence>
<comment type="caution">
    <text evidence="10">The sequence shown here is derived from an EMBL/GenBank/DDBJ whole genome shotgun (WGS) entry which is preliminary data.</text>
</comment>
<dbReference type="SMART" id="SM00176">
    <property type="entry name" value="RAN"/>
    <property type="match status" value="1"/>
</dbReference>
<keyword evidence="7" id="KW-0636">Prenylation</keyword>
<dbReference type="Pfam" id="PF00071">
    <property type="entry name" value="Ras"/>
    <property type="match status" value="1"/>
</dbReference>
<evidence type="ECO:0000313" key="10">
    <source>
        <dbReference type="EMBL" id="KAG0258539.1"/>
    </source>
</evidence>
<keyword evidence="11" id="KW-1185">Reference proteome</keyword>
<accession>A0A9P6U4A6</accession>
<sequence length="222" mass="24792">MGKEILKVVLIGDGGVGKTSLRNQFVHRRFTNAYKATIGADFITKEVELEDGKRVSLQIWDTAGQERFQSLGIAFYRGADACVLCYDVTNYLTFEHLAKWRREFLAQAGIGDSNPDFPFVLLGNKIDIDERVVSRRQARGFAREHSLLMGSKVEMPCFEASAKDGIHVEDAFIYIAKTVRIPQMELDMIGGGGGGGTSQNPSSMRLEQWETESEAQRKSRCC</sequence>
<evidence type="ECO:0000256" key="9">
    <source>
        <dbReference type="SAM" id="MobiDB-lite"/>
    </source>
</evidence>
<evidence type="ECO:0000256" key="5">
    <source>
        <dbReference type="ARBA" id="ARBA00023134"/>
    </source>
</evidence>
<proteinExistence type="inferred from homology"/>
<dbReference type="InterPro" id="IPR027417">
    <property type="entry name" value="P-loop_NTPase"/>
</dbReference>
<dbReference type="SMART" id="SM00173">
    <property type="entry name" value="RAS"/>
    <property type="match status" value="1"/>
</dbReference>
<protein>
    <recommendedName>
        <fullName evidence="8">Ras-related protein Rab-7b</fullName>
    </recommendedName>
</protein>
<dbReference type="PROSITE" id="PS51420">
    <property type="entry name" value="RHO"/>
    <property type="match status" value="1"/>
</dbReference>
<dbReference type="EMBL" id="JAAAJB010000321">
    <property type="protein sequence ID" value="KAG0258539.1"/>
    <property type="molecule type" value="Genomic_DNA"/>
</dbReference>
<evidence type="ECO:0000256" key="7">
    <source>
        <dbReference type="ARBA" id="ARBA00023289"/>
    </source>
</evidence>
<keyword evidence="6" id="KW-0449">Lipoprotein</keyword>
<dbReference type="SUPFAM" id="SSF52540">
    <property type="entry name" value="P-loop containing nucleoside triphosphate hydrolases"/>
    <property type="match status" value="1"/>
</dbReference>
<dbReference type="PRINTS" id="PR00449">
    <property type="entry name" value="RASTRNSFRMNG"/>
</dbReference>
<dbReference type="GO" id="GO:0002682">
    <property type="term" value="P:regulation of immune system process"/>
    <property type="evidence" value="ECO:0007669"/>
    <property type="project" value="UniProtKB-ARBA"/>
</dbReference>
<dbReference type="InterPro" id="IPR001806">
    <property type="entry name" value="Small_GTPase"/>
</dbReference>
<dbReference type="SMART" id="SM00174">
    <property type="entry name" value="RHO"/>
    <property type="match status" value="1"/>
</dbReference>
<dbReference type="GO" id="GO:0003924">
    <property type="term" value="F:GTPase activity"/>
    <property type="evidence" value="ECO:0007669"/>
    <property type="project" value="InterPro"/>
</dbReference>
<evidence type="ECO:0000256" key="3">
    <source>
        <dbReference type="ARBA" id="ARBA00022741"/>
    </source>
</evidence>
<dbReference type="SMART" id="SM00175">
    <property type="entry name" value="RAB"/>
    <property type="match status" value="1"/>
</dbReference>
<comment type="similarity">
    <text evidence="1">Belongs to the small GTPase superfamily. Rab family.</text>
</comment>
<dbReference type="GO" id="GO:0005525">
    <property type="term" value="F:GTP binding"/>
    <property type="evidence" value="ECO:0007669"/>
    <property type="project" value="UniProtKB-KW"/>
</dbReference>
<dbReference type="GO" id="GO:0005770">
    <property type="term" value="C:late endosome"/>
    <property type="evidence" value="ECO:0007669"/>
    <property type="project" value="TreeGrafter"/>
</dbReference>
<dbReference type="GO" id="GO:0015031">
    <property type="term" value="P:protein transport"/>
    <property type="evidence" value="ECO:0007669"/>
    <property type="project" value="UniProtKB-KW"/>
</dbReference>
<dbReference type="FunFam" id="3.40.50.300:FF:000751">
    <property type="entry name" value="Rab family GTPase, putative"/>
    <property type="match status" value="1"/>
</dbReference>
<keyword evidence="2" id="KW-0813">Transport</keyword>
<dbReference type="Proteomes" id="UP000807716">
    <property type="component" value="Unassembled WGS sequence"/>
</dbReference>
<feature type="region of interest" description="Disordered" evidence="9">
    <location>
        <begin position="189"/>
        <end position="222"/>
    </location>
</feature>
<organism evidence="10 11">
    <name type="scientific">Actinomortierella ambigua</name>
    <dbReference type="NCBI Taxonomy" id="1343610"/>
    <lineage>
        <taxon>Eukaryota</taxon>
        <taxon>Fungi</taxon>
        <taxon>Fungi incertae sedis</taxon>
        <taxon>Mucoromycota</taxon>
        <taxon>Mortierellomycotina</taxon>
        <taxon>Mortierellomycetes</taxon>
        <taxon>Mortierellales</taxon>
        <taxon>Mortierellaceae</taxon>
        <taxon>Actinomortierella</taxon>
    </lineage>
</organism>
<gene>
    <name evidence="10" type="primary">RAB7A</name>
    <name evidence="10" type="ORF">DFQ27_004599</name>
</gene>
<name>A0A9P6U4A6_9FUNG</name>
<dbReference type="NCBIfam" id="TIGR00231">
    <property type="entry name" value="small_GTP"/>
    <property type="match status" value="1"/>
</dbReference>
<keyword evidence="3" id="KW-0547">Nucleotide-binding</keyword>
<keyword evidence="5" id="KW-0342">GTP-binding</keyword>
<evidence type="ECO:0000256" key="4">
    <source>
        <dbReference type="ARBA" id="ARBA00022927"/>
    </source>
</evidence>
<dbReference type="AlphaFoldDB" id="A0A9P6U4A6"/>
<dbReference type="InterPro" id="IPR005225">
    <property type="entry name" value="Small_GTP-bd"/>
</dbReference>